<protein>
    <submittedName>
        <fullName evidence="4">Uncharacterized protein</fullName>
    </submittedName>
</protein>
<dbReference type="Pfam" id="PF14613">
    <property type="entry name" value="HAM1_C"/>
    <property type="match status" value="1"/>
</dbReference>
<name>A0AAD7GBG5_MYCRO</name>
<feature type="compositionally biased region" description="Basic and acidic residues" evidence="1">
    <location>
        <begin position="157"/>
        <end position="185"/>
    </location>
</feature>
<dbReference type="PANTHER" id="PTHR31138">
    <property type="entry name" value="CHROMOSOME 19, WHOLE GENOME SHOTGUN SEQUENCE"/>
    <property type="match status" value="1"/>
</dbReference>
<feature type="region of interest" description="Disordered" evidence="1">
    <location>
        <begin position="155"/>
        <end position="185"/>
    </location>
</feature>
<evidence type="ECO:0000256" key="1">
    <source>
        <dbReference type="SAM" id="MobiDB-lite"/>
    </source>
</evidence>
<feature type="domain" description="HAM1-like N-terminal" evidence="3">
    <location>
        <begin position="4"/>
        <end position="221"/>
    </location>
</feature>
<reference evidence="4" key="1">
    <citation type="submission" date="2023-03" db="EMBL/GenBank/DDBJ databases">
        <title>Massive genome expansion in bonnet fungi (Mycena s.s.) driven by repeated elements and novel gene families across ecological guilds.</title>
        <authorList>
            <consortium name="Lawrence Berkeley National Laboratory"/>
            <person name="Harder C.B."/>
            <person name="Miyauchi S."/>
            <person name="Viragh M."/>
            <person name="Kuo A."/>
            <person name="Thoen E."/>
            <person name="Andreopoulos B."/>
            <person name="Lu D."/>
            <person name="Skrede I."/>
            <person name="Drula E."/>
            <person name="Henrissat B."/>
            <person name="Morin E."/>
            <person name="Kohler A."/>
            <person name="Barry K."/>
            <person name="LaButti K."/>
            <person name="Morin E."/>
            <person name="Salamov A."/>
            <person name="Lipzen A."/>
            <person name="Mereny Z."/>
            <person name="Hegedus B."/>
            <person name="Baldrian P."/>
            <person name="Stursova M."/>
            <person name="Weitz H."/>
            <person name="Taylor A."/>
            <person name="Grigoriev I.V."/>
            <person name="Nagy L.G."/>
            <person name="Martin F."/>
            <person name="Kauserud H."/>
        </authorList>
    </citation>
    <scope>NUCLEOTIDE SEQUENCE</scope>
    <source>
        <strain evidence="4">CBHHK067</strain>
    </source>
</reference>
<proteinExistence type="predicted"/>
<dbReference type="Proteomes" id="UP001221757">
    <property type="component" value="Unassembled WGS sequence"/>
</dbReference>
<dbReference type="EMBL" id="JARKIE010000162">
    <property type="protein sequence ID" value="KAJ7673481.1"/>
    <property type="molecule type" value="Genomic_DNA"/>
</dbReference>
<dbReference type="PANTHER" id="PTHR31138:SF1">
    <property type="entry name" value="PDZ DOMAIN-CONTAINING PROTEIN"/>
    <property type="match status" value="1"/>
</dbReference>
<dbReference type="AlphaFoldDB" id="A0AAD7GBG5"/>
<dbReference type="InterPro" id="IPR045967">
    <property type="entry name" value="HAM1-like_N"/>
</dbReference>
<comment type="caution">
    <text evidence="4">The sequence shown here is derived from an EMBL/GenBank/DDBJ whole genome shotgun (WGS) entry which is preliminary data.</text>
</comment>
<dbReference type="Pfam" id="PF19343">
    <property type="entry name" value="HAM1_N"/>
    <property type="match status" value="2"/>
</dbReference>
<feature type="domain" description="HAM1-like C-terminal" evidence="2">
    <location>
        <begin position="593"/>
        <end position="721"/>
    </location>
</feature>
<feature type="domain" description="HAM1-like N-terminal" evidence="3">
    <location>
        <begin position="240"/>
        <end position="567"/>
    </location>
</feature>
<sequence>MDQLASITAALNAGKFPSTAQLNAFIDWVTKSAIPAVEPSADSLSGQGRVLAKDVRKVLESYRALNANKNKDDLLQEALWHLSQGEVDTAIDSPDAVVNQKEVSTDLDAVRSSLRTILSIVWQSLSSEGGFLLNDFASFTRLALADAAEAVQNQAGRAKEGLRDVEEGVQDGKRDNLGRDKQRVEEEQDVRVAFEHGMDTLKGAGSSAIGAGQAAKQKTEEISDRTVERLQGAYYKACERAQKDPEYHSALSTLFDTVHKWINKAFDTAVDKPFTMDTFIEDTTPEKHVSKALDALKTLLDRFASPESSVDAVLDKAQRFVSAARGDSVEIKAWIDKFFEHIRKSLDDPKYPRSDEARGVRRDLRQRAHTLLDTETDAGRAWAQLKETIQTFGVALVADEDIERVQAAHTQLGEDAERGLVEAGEEAETGVQAVLERASWFWRDLFAVYAPRALAMLKDIPIPRTEYSDSDIDLVLENLDISSFGLNPAHIFIRNITDVDVRTSETAQATAGVGTFTHIRLQAVQLALEDVSFYYKDKTATLPPNEYTGLLALTMPPQGIDVDIKVRLLPTEGERTDKRRYHQIERLVVEIADSVEVNVRDSNHAVMLTLFKPIFNMRFREALGRALSEQLRAGLDWLDGVAWDVGRRAEVFADAGAGRGAALAGAVWSEVGRLSRESSVEWRATGSGVVLEEGVQGGARFAMGAEPQVLSGEKRGPMGTGSESLEKRVGEAVQAIQGQTGTPGEAKDAVKEGAKGVQKHVQGLVGEGKKQLRTFQRSVDEKSAVEKKSAGWKSQAFDI</sequence>
<evidence type="ECO:0000259" key="2">
    <source>
        <dbReference type="Pfam" id="PF14613"/>
    </source>
</evidence>
<evidence type="ECO:0000313" key="4">
    <source>
        <dbReference type="EMBL" id="KAJ7673481.1"/>
    </source>
</evidence>
<evidence type="ECO:0000259" key="3">
    <source>
        <dbReference type="Pfam" id="PF19343"/>
    </source>
</evidence>
<accession>A0AAD7GBG5</accession>
<evidence type="ECO:0000313" key="5">
    <source>
        <dbReference type="Proteomes" id="UP001221757"/>
    </source>
</evidence>
<dbReference type="InterPro" id="IPR027842">
    <property type="entry name" value="HAM1-like_C"/>
</dbReference>
<gene>
    <name evidence="4" type="ORF">B0H17DRAFT_1083144</name>
</gene>
<organism evidence="4 5">
    <name type="scientific">Mycena rosella</name>
    <name type="common">Pink bonnet</name>
    <name type="synonym">Agaricus rosellus</name>
    <dbReference type="NCBI Taxonomy" id="1033263"/>
    <lineage>
        <taxon>Eukaryota</taxon>
        <taxon>Fungi</taxon>
        <taxon>Dikarya</taxon>
        <taxon>Basidiomycota</taxon>
        <taxon>Agaricomycotina</taxon>
        <taxon>Agaricomycetes</taxon>
        <taxon>Agaricomycetidae</taxon>
        <taxon>Agaricales</taxon>
        <taxon>Marasmiineae</taxon>
        <taxon>Mycenaceae</taxon>
        <taxon>Mycena</taxon>
    </lineage>
</organism>
<keyword evidence="5" id="KW-1185">Reference proteome</keyword>